<proteinExistence type="predicted"/>
<dbReference type="Proteomes" id="UP000032544">
    <property type="component" value="Unassembled WGS sequence"/>
</dbReference>
<dbReference type="RefSeq" id="WP_045031718.1">
    <property type="nucleotide sequence ID" value="NZ_JRHC01000004.1"/>
</dbReference>
<gene>
    <name evidence="1" type="ORF">LH29_17100</name>
</gene>
<keyword evidence="2" id="KW-1185">Reference proteome</keyword>
<evidence type="ECO:0000313" key="2">
    <source>
        <dbReference type="Proteomes" id="UP000032544"/>
    </source>
</evidence>
<name>A0A0D8J987_9BACT</name>
<organism evidence="1 2">
    <name type="scientific">Draconibacterium sediminis</name>
    <dbReference type="NCBI Taxonomy" id="1544798"/>
    <lineage>
        <taxon>Bacteria</taxon>
        <taxon>Pseudomonadati</taxon>
        <taxon>Bacteroidota</taxon>
        <taxon>Bacteroidia</taxon>
        <taxon>Marinilabiliales</taxon>
        <taxon>Prolixibacteraceae</taxon>
        <taxon>Draconibacterium</taxon>
    </lineage>
</organism>
<evidence type="ECO:0000313" key="1">
    <source>
        <dbReference type="EMBL" id="KJF43096.1"/>
    </source>
</evidence>
<comment type="caution">
    <text evidence="1">The sequence shown here is derived from an EMBL/GenBank/DDBJ whole genome shotgun (WGS) entry which is preliminary data.</text>
</comment>
<accession>A0A0D8J987</accession>
<reference evidence="1 2" key="1">
    <citation type="submission" date="2014-09" db="EMBL/GenBank/DDBJ databases">
        <title>Draft Genome Sequence of Draconibacterium sp. JN14CK-3.</title>
        <authorList>
            <person name="Dong C."/>
            <person name="Lai Q."/>
            <person name="Shao Z."/>
        </authorList>
    </citation>
    <scope>NUCLEOTIDE SEQUENCE [LARGE SCALE GENOMIC DNA]</scope>
    <source>
        <strain evidence="1 2">JN14CK-3</strain>
    </source>
</reference>
<dbReference type="AlphaFoldDB" id="A0A0D8J987"/>
<protein>
    <submittedName>
        <fullName evidence="1">Uncharacterized protein</fullName>
    </submittedName>
</protein>
<dbReference type="EMBL" id="JRHC01000004">
    <property type="protein sequence ID" value="KJF43096.1"/>
    <property type="molecule type" value="Genomic_DNA"/>
</dbReference>
<sequence>MVKFKLEHAKLNDMEFMRIESGLRSLNLNPSAINQNLDLEYILEFNANDYELGTDIIWTYSAVSDNETIIKARVSDIYTIKTDIGKKQLNALLEESFGTLSFHCSENSEITLKPPVLTADIVDLALLRLKSVLHDRK</sequence>